<keyword evidence="1" id="KW-0479">Metal-binding</keyword>
<dbReference type="EMBL" id="CM029047">
    <property type="protein sequence ID" value="KAG2582852.1"/>
    <property type="molecule type" value="Genomic_DNA"/>
</dbReference>
<evidence type="ECO:0000256" key="1">
    <source>
        <dbReference type="ARBA" id="ARBA00022723"/>
    </source>
</evidence>
<evidence type="ECO:0000256" key="4">
    <source>
        <dbReference type="PROSITE-ProRule" id="PRU01343"/>
    </source>
</evidence>
<sequence length="148" mass="16591">MAGSSSSGSAFAQARKRPHIPLIWCNECGQRQVVERTSRTPKNPNRIFFVCPNHKSDGSGRPFFHWEEEYVDMLRDEACRVQPQVRGKGVQAELRSKVEVPEHDLCALIDVFMTIAKGGSSFVEVSVSSGWLWCVCVLILILIAVLMK</sequence>
<organism evidence="7 8">
    <name type="scientific">Panicum virgatum</name>
    <name type="common">Blackwell switchgrass</name>
    <dbReference type="NCBI Taxonomy" id="38727"/>
    <lineage>
        <taxon>Eukaryota</taxon>
        <taxon>Viridiplantae</taxon>
        <taxon>Streptophyta</taxon>
        <taxon>Embryophyta</taxon>
        <taxon>Tracheophyta</taxon>
        <taxon>Spermatophyta</taxon>
        <taxon>Magnoliopsida</taxon>
        <taxon>Liliopsida</taxon>
        <taxon>Poales</taxon>
        <taxon>Poaceae</taxon>
        <taxon>PACMAD clade</taxon>
        <taxon>Panicoideae</taxon>
        <taxon>Panicodae</taxon>
        <taxon>Paniceae</taxon>
        <taxon>Panicinae</taxon>
        <taxon>Panicum</taxon>
        <taxon>Panicum sect. Hiantes</taxon>
    </lineage>
</organism>
<dbReference type="InterPro" id="IPR010666">
    <property type="entry name" value="Znf_GRF"/>
</dbReference>
<keyword evidence="8" id="KW-1185">Reference proteome</keyword>
<dbReference type="PANTHER" id="PTHR33680">
    <property type="entry name" value="OS07G0190500 PROTEIN"/>
    <property type="match status" value="1"/>
</dbReference>
<evidence type="ECO:0000259" key="6">
    <source>
        <dbReference type="PROSITE" id="PS51999"/>
    </source>
</evidence>
<evidence type="ECO:0000256" key="5">
    <source>
        <dbReference type="SAM" id="Phobius"/>
    </source>
</evidence>
<dbReference type="AlphaFoldDB" id="A0A8T0RAG2"/>
<evidence type="ECO:0000313" key="8">
    <source>
        <dbReference type="Proteomes" id="UP000823388"/>
    </source>
</evidence>
<dbReference type="PROSITE" id="PS51999">
    <property type="entry name" value="ZF_GRF"/>
    <property type="match status" value="1"/>
</dbReference>
<feature type="transmembrane region" description="Helical" evidence="5">
    <location>
        <begin position="130"/>
        <end position="147"/>
    </location>
</feature>
<feature type="domain" description="GRF-type" evidence="6">
    <location>
        <begin position="25"/>
        <end position="70"/>
    </location>
</feature>
<comment type="caution">
    <text evidence="7">The sequence shown here is derived from an EMBL/GenBank/DDBJ whole genome shotgun (WGS) entry which is preliminary data.</text>
</comment>
<accession>A0A8T0RAG2</accession>
<name>A0A8T0RAG2_PANVG</name>
<evidence type="ECO:0000313" key="7">
    <source>
        <dbReference type="EMBL" id="KAG2582852.1"/>
    </source>
</evidence>
<reference evidence="7" key="1">
    <citation type="submission" date="2020-05" db="EMBL/GenBank/DDBJ databases">
        <title>WGS assembly of Panicum virgatum.</title>
        <authorList>
            <person name="Lovell J.T."/>
            <person name="Jenkins J."/>
            <person name="Shu S."/>
            <person name="Juenger T.E."/>
            <person name="Schmutz J."/>
        </authorList>
    </citation>
    <scope>NUCLEOTIDE SEQUENCE</scope>
    <source>
        <strain evidence="7">AP13</strain>
    </source>
</reference>
<keyword evidence="5" id="KW-0472">Membrane</keyword>
<proteinExistence type="predicted"/>
<keyword evidence="3" id="KW-0862">Zinc</keyword>
<protein>
    <recommendedName>
        <fullName evidence="6">GRF-type domain-containing protein</fullName>
    </recommendedName>
</protein>
<dbReference type="Pfam" id="PF06839">
    <property type="entry name" value="Zn_ribbon_GRF"/>
    <property type="match status" value="1"/>
</dbReference>
<evidence type="ECO:0000256" key="3">
    <source>
        <dbReference type="ARBA" id="ARBA00022833"/>
    </source>
</evidence>
<gene>
    <name evidence="7" type="ORF">PVAP13_6KG183300</name>
</gene>
<dbReference type="PANTHER" id="PTHR33680:SF7">
    <property type="entry name" value="OS02G0474200 PROTEIN"/>
    <property type="match status" value="1"/>
</dbReference>
<keyword evidence="5" id="KW-0812">Transmembrane</keyword>
<evidence type="ECO:0000256" key="2">
    <source>
        <dbReference type="ARBA" id="ARBA00022771"/>
    </source>
</evidence>
<keyword evidence="5" id="KW-1133">Transmembrane helix</keyword>
<dbReference type="Proteomes" id="UP000823388">
    <property type="component" value="Chromosome 6K"/>
</dbReference>
<keyword evidence="2 4" id="KW-0863">Zinc-finger</keyword>
<dbReference type="GO" id="GO:0008270">
    <property type="term" value="F:zinc ion binding"/>
    <property type="evidence" value="ECO:0007669"/>
    <property type="project" value="UniProtKB-KW"/>
</dbReference>